<dbReference type="Pfam" id="PF06293">
    <property type="entry name" value="Kdo"/>
    <property type="match status" value="1"/>
</dbReference>
<reference evidence="2" key="1">
    <citation type="journal article" date="2019" name="Int. J. Syst. Evol. Microbiol.">
        <title>The Global Catalogue of Microorganisms (GCM) 10K type strain sequencing project: providing services to taxonomists for standard genome sequencing and annotation.</title>
        <authorList>
            <consortium name="The Broad Institute Genomics Platform"/>
            <consortium name="The Broad Institute Genome Sequencing Center for Infectious Disease"/>
            <person name="Wu L."/>
            <person name="Ma J."/>
        </authorList>
    </citation>
    <scope>NUCLEOTIDE SEQUENCE [LARGE SCALE GENOMIC DNA]</scope>
    <source>
        <strain evidence="2">KCTC 42447</strain>
    </source>
</reference>
<keyword evidence="2" id="KW-1185">Reference proteome</keyword>
<dbReference type="GO" id="GO:0016301">
    <property type="term" value="F:kinase activity"/>
    <property type="evidence" value="ECO:0007669"/>
    <property type="project" value="UniProtKB-KW"/>
</dbReference>
<protein>
    <submittedName>
        <fullName evidence="1">Lipopolysaccharide kinase InaA family protein</fullName>
    </submittedName>
</protein>
<organism evidence="1 2">
    <name type="scientific">Stutzerimonas tarimensis</name>
    <dbReference type="NCBI Taxonomy" id="1507735"/>
    <lineage>
        <taxon>Bacteria</taxon>
        <taxon>Pseudomonadati</taxon>
        <taxon>Pseudomonadota</taxon>
        <taxon>Gammaproteobacteria</taxon>
        <taxon>Pseudomonadales</taxon>
        <taxon>Pseudomonadaceae</taxon>
        <taxon>Stutzerimonas</taxon>
    </lineage>
</organism>
<sequence length="486" mass="54185">MKPGQLAQAGRDPALPLELELGGGDEATTLTLIAWLRVLPGQRYVALADWQGRRVLAKLLVGARAAKQYRRELDGARLLAGQELTTPHLLADGLDGQEGWLLFEFLEDAQSLAKAWQEVEAKVPLSKGQAEVLGEALAAIARLHARGLWQDDLHLDNLLRHEGQLFLIDGGGVRAETPGEPLSRSRVLDNLGVFFAQLPPQVLSHLEALLPAYLQVNSIHELSSVAIREAEARVRRWRVRDYLDKAGRDCSLFSVTRDASSWRAVVRALEPALAPLLAQPDAFVEQGERFKGGGTATVARVELGGRSLVVKRYNIKHLRHHLSRCWRPSRAWHSWREAHRLTLLGIATPAPLAVIEERWHGLRGRAFLVTDYLAGQDIITCFRPYLDTPPPGPMLAALDRLFAALIAARISHGDFKGTNLFWQGAEEGGRWVLIDLDSMRQHAGPRGFERAYQRDRARFMRNWSADSPLHRLLDARIPKSSLKPEA</sequence>
<evidence type="ECO:0000313" key="2">
    <source>
        <dbReference type="Proteomes" id="UP001595630"/>
    </source>
</evidence>
<name>A0ABV7T5H9_9GAMM</name>
<evidence type="ECO:0000313" key="1">
    <source>
        <dbReference type="EMBL" id="MFC3608420.1"/>
    </source>
</evidence>
<proteinExistence type="predicted"/>
<keyword evidence="1" id="KW-0808">Transferase</keyword>
<dbReference type="SUPFAM" id="SSF56112">
    <property type="entry name" value="Protein kinase-like (PK-like)"/>
    <property type="match status" value="2"/>
</dbReference>
<comment type="caution">
    <text evidence="1">The sequence shown here is derived from an EMBL/GenBank/DDBJ whole genome shotgun (WGS) entry which is preliminary data.</text>
</comment>
<accession>A0ABV7T5H9</accession>
<dbReference type="InterPro" id="IPR011009">
    <property type="entry name" value="Kinase-like_dom_sf"/>
</dbReference>
<dbReference type="RefSeq" id="WP_386364942.1">
    <property type="nucleotide sequence ID" value="NZ_JBHRXZ010000022.1"/>
</dbReference>
<dbReference type="Proteomes" id="UP001595630">
    <property type="component" value="Unassembled WGS sequence"/>
</dbReference>
<dbReference type="EMBL" id="JBHRXZ010000022">
    <property type="protein sequence ID" value="MFC3608420.1"/>
    <property type="molecule type" value="Genomic_DNA"/>
</dbReference>
<gene>
    <name evidence="1" type="ORF">ACFOMF_11575</name>
</gene>
<keyword evidence="1" id="KW-0418">Kinase</keyword>